<accession>A0ABM1QZY2</accession>
<proteinExistence type="predicted"/>
<evidence type="ECO:0000313" key="3">
    <source>
        <dbReference type="RefSeq" id="XP_019092320.1"/>
    </source>
</evidence>
<gene>
    <name evidence="3" type="primary">LOC109129134</name>
</gene>
<feature type="domain" description="Tf2-1-like SH3-like" evidence="1">
    <location>
        <begin position="1"/>
        <end position="62"/>
    </location>
</feature>
<reference evidence="3" key="2">
    <citation type="submission" date="2025-08" db="UniProtKB">
        <authorList>
            <consortium name="RefSeq"/>
        </authorList>
    </citation>
    <scope>IDENTIFICATION</scope>
    <source>
        <tissue evidence="3">Leaf</tissue>
    </source>
</reference>
<evidence type="ECO:0000259" key="1">
    <source>
        <dbReference type="Pfam" id="PF24626"/>
    </source>
</evidence>
<reference evidence="2" key="1">
    <citation type="journal article" date="2014" name="Nat. Commun.">
        <title>The emerging biofuel crop Camelina sativa retains a highly undifferentiated hexaploid genome structure.</title>
        <authorList>
            <person name="Kagale S."/>
            <person name="Koh C."/>
            <person name="Nixon J."/>
            <person name="Bollina V."/>
            <person name="Clarke W.E."/>
            <person name="Tuteja R."/>
            <person name="Spillane C."/>
            <person name="Robinson S.J."/>
            <person name="Links M.G."/>
            <person name="Clarke C."/>
            <person name="Higgins E.E."/>
            <person name="Huebert T."/>
            <person name="Sharpe A.G."/>
            <person name="Parkin I.A."/>
        </authorList>
    </citation>
    <scope>NUCLEOTIDE SEQUENCE [LARGE SCALE GENOMIC DNA]</scope>
    <source>
        <strain evidence="2">cv. DH55</strain>
    </source>
</reference>
<organism evidence="2 3">
    <name type="scientific">Camelina sativa</name>
    <name type="common">False flax</name>
    <name type="synonym">Myagrum sativum</name>
    <dbReference type="NCBI Taxonomy" id="90675"/>
    <lineage>
        <taxon>Eukaryota</taxon>
        <taxon>Viridiplantae</taxon>
        <taxon>Streptophyta</taxon>
        <taxon>Embryophyta</taxon>
        <taxon>Tracheophyta</taxon>
        <taxon>Spermatophyta</taxon>
        <taxon>Magnoliopsida</taxon>
        <taxon>eudicotyledons</taxon>
        <taxon>Gunneridae</taxon>
        <taxon>Pentapetalae</taxon>
        <taxon>rosids</taxon>
        <taxon>malvids</taxon>
        <taxon>Brassicales</taxon>
        <taxon>Brassicaceae</taxon>
        <taxon>Camelineae</taxon>
        <taxon>Camelina</taxon>
    </lineage>
</organism>
<name>A0ABM1QZY2_CAMSA</name>
<dbReference type="InterPro" id="IPR056924">
    <property type="entry name" value="SH3_Tf2-1"/>
</dbReference>
<dbReference type="GeneID" id="109129134"/>
<dbReference type="Pfam" id="PF24626">
    <property type="entry name" value="SH3_Tf2-1"/>
    <property type="match status" value="1"/>
</dbReference>
<protein>
    <submittedName>
        <fullName evidence="3">Uncharacterized protein LOC109129134</fullName>
    </submittedName>
</protein>
<sequence length="152" mass="17915">MVYLKVAPQKGKDRFGKVGKLAVRFIGPYRIEKRVGEVAYWLSMLEVMRLHKVFHVSQLRKHVPDPNMIVPEPIKELETNLTYPEGPFGIGERRTRKLKNRSIPQIQVFWGKQNRKVTTWEDEDRIRTKYPQLFMEEDEAGPSNPYGIQDEF</sequence>
<dbReference type="PANTHER" id="PTHR46148:SF52">
    <property type="entry name" value="OS04G0603800 PROTEIN"/>
    <property type="match status" value="1"/>
</dbReference>
<dbReference type="Proteomes" id="UP000694864">
    <property type="component" value="Chromosome 15"/>
</dbReference>
<dbReference type="PANTHER" id="PTHR46148">
    <property type="entry name" value="CHROMO DOMAIN-CONTAINING PROTEIN"/>
    <property type="match status" value="1"/>
</dbReference>
<dbReference type="RefSeq" id="XP_019092320.1">
    <property type="nucleotide sequence ID" value="XM_019236775.1"/>
</dbReference>
<keyword evidence="2" id="KW-1185">Reference proteome</keyword>
<evidence type="ECO:0000313" key="2">
    <source>
        <dbReference type="Proteomes" id="UP000694864"/>
    </source>
</evidence>